<dbReference type="InterPro" id="IPR023165">
    <property type="entry name" value="rRNA_Ade_diMease-like_C"/>
</dbReference>
<dbReference type="Pfam" id="PF00398">
    <property type="entry name" value="RrnaAD"/>
    <property type="match status" value="1"/>
</dbReference>
<feature type="binding site" evidence="7">
    <location>
        <position position="97"/>
    </location>
    <ligand>
        <name>S-adenosyl-L-methionine</name>
        <dbReference type="ChEBI" id="CHEBI:59789"/>
    </ligand>
</feature>
<dbReference type="AlphaFoldDB" id="A0A0X1KTV6"/>
<dbReference type="GO" id="GO:0000179">
    <property type="term" value="F:rRNA (adenine-N6,N6-)-dimethyltransferase activity"/>
    <property type="evidence" value="ECO:0007669"/>
    <property type="project" value="UniProtKB-UniRule"/>
</dbReference>
<dbReference type="InterPro" id="IPR011530">
    <property type="entry name" value="rRNA_adenine_dimethylase"/>
</dbReference>
<sequence length="254" mass="29989">MRPYGQHFLKCEDVALELVDRLNPRTDDVVVEIGCGKGFLTRFVAQRGCRLVCYEIDESLSEEFKRNVPFENVELRLKDFLEVGTKEIESARLCYGSIPYQISSKIVRKMIELGFERCLFIVQKEFAEKLVLGRERRKHTLITLLSQTYFNVSILRRVPKRCFEPPPKVDSVMIELVRKDVEVDLDSYEDFLKRLFLRPNRSAKAVLKEMGVDQCEAFEDARIWDLNVEQALSIYMRWSDDERRTLRNRSEFDR</sequence>
<dbReference type="GO" id="GO:0003723">
    <property type="term" value="F:RNA binding"/>
    <property type="evidence" value="ECO:0007669"/>
    <property type="project" value="UniProtKB-UniRule"/>
</dbReference>
<evidence type="ECO:0000256" key="3">
    <source>
        <dbReference type="ARBA" id="ARBA00022603"/>
    </source>
</evidence>
<dbReference type="PANTHER" id="PTHR11727">
    <property type="entry name" value="DIMETHYLADENOSINE TRANSFERASE"/>
    <property type="match status" value="1"/>
</dbReference>
<dbReference type="EMBL" id="CP007141">
    <property type="protein sequence ID" value="AJC74636.1"/>
    <property type="molecule type" value="Genomic_DNA"/>
</dbReference>
<dbReference type="PaxDb" id="1123384-AJ81_01755"/>
<evidence type="ECO:0000256" key="2">
    <source>
        <dbReference type="ARBA" id="ARBA00022552"/>
    </source>
</evidence>
<keyword evidence="5 7" id="KW-0949">S-adenosyl-L-methionine</keyword>
<dbReference type="Gene3D" id="3.40.50.150">
    <property type="entry name" value="Vaccinia Virus protein VP39"/>
    <property type="match status" value="1"/>
</dbReference>
<reference evidence="9 10" key="1">
    <citation type="submission" date="2014-01" db="EMBL/GenBank/DDBJ databases">
        <title>Genome sequencing of Thermotog hypogea.</title>
        <authorList>
            <person name="Zhang X."/>
            <person name="Alvare G."/>
            <person name="Fristensky B."/>
            <person name="Chen L."/>
            <person name="Suen T."/>
            <person name="Chen Q."/>
            <person name="Ma K."/>
        </authorList>
    </citation>
    <scope>NUCLEOTIDE SEQUENCE [LARGE SCALE GENOMIC DNA]</scope>
    <source>
        <strain evidence="9 10">DSM 11164</strain>
    </source>
</reference>
<evidence type="ECO:0000256" key="6">
    <source>
        <dbReference type="ARBA" id="ARBA00022884"/>
    </source>
</evidence>
<feature type="domain" description="Ribosomal RNA adenine methylase transferase N-terminal" evidence="8">
    <location>
        <begin position="14"/>
        <end position="180"/>
    </location>
</feature>
<dbReference type="KEGG" id="phy:AJ81_01755"/>
<dbReference type="PROSITE" id="PS01131">
    <property type="entry name" value="RRNA_A_DIMETH"/>
    <property type="match status" value="1"/>
</dbReference>
<feature type="binding site" evidence="7">
    <location>
        <position position="79"/>
    </location>
    <ligand>
        <name>S-adenosyl-L-methionine</name>
        <dbReference type="ChEBI" id="CHEBI:59789"/>
    </ligand>
</feature>
<dbReference type="Gene3D" id="1.10.8.100">
    <property type="entry name" value="Ribosomal RNA adenine dimethylase-like, domain 2"/>
    <property type="match status" value="1"/>
</dbReference>
<dbReference type="PATRIC" id="fig|1123384.7.peg.348"/>
<dbReference type="InterPro" id="IPR020598">
    <property type="entry name" value="rRNA_Ade_methylase_Trfase_N"/>
</dbReference>
<dbReference type="PANTHER" id="PTHR11727:SF7">
    <property type="entry name" value="DIMETHYLADENOSINE TRANSFERASE-RELATED"/>
    <property type="match status" value="1"/>
</dbReference>
<accession>A0A0X1KTV6</accession>
<evidence type="ECO:0000256" key="4">
    <source>
        <dbReference type="ARBA" id="ARBA00022679"/>
    </source>
</evidence>
<keyword evidence="3 7" id="KW-0489">Methyltransferase</keyword>
<feature type="binding site" evidence="7">
    <location>
        <position position="34"/>
    </location>
    <ligand>
        <name>S-adenosyl-L-methionine</name>
        <dbReference type="ChEBI" id="CHEBI:59789"/>
    </ligand>
</feature>
<keyword evidence="4 7" id="KW-0808">Transferase</keyword>
<dbReference type="OrthoDB" id="9814755at2"/>
<name>A0A0X1KTV6_9THEM</name>
<dbReference type="SUPFAM" id="SSF53335">
    <property type="entry name" value="S-adenosyl-L-methionine-dependent methyltransferases"/>
    <property type="match status" value="1"/>
</dbReference>
<comment type="similarity">
    <text evidence="7">Belongs to the class I-like SAM-binding methyltransferase superfamily. rRNA adenine N(6)-methyltransferase family.</text>
</comment>
<keyword evidence="1" id="KW-0963">Cytoplasm</keyword>
<keyword evidence="10" id="KW-1185">Reference proteome</keyword>
<dbReference type="InterPro" id="IPR001737">
    <property type="entry name" value="KsgA/Erm"/>
</dbReference>
<evidence type="ECO:0000259" key="8">
    <source>
        <dbReference type="SMART" id="SM00650"/>
    </source>
</evidence>
<organism evidence="9 10">
    <name type="scientific">Pseudothermotoga hypogea DSM 11164 = NBRC 106472</name>
    <dbReference type="NCBI Taxonomy" id="1123384"/>
    <lineage>
        <taxon>Bacteria</taxon>
        <taxon>Thermotogati</taxon>
        <taxon>Thermotogota</taxon>
        <taxon>Thermotogae</taxon>
        <taxon>Thermotogales</taxon>
        <taxon>Thermotogaceae</taxon>
        <taxon>Pseudothermotoga</taxon>
    </lineage>
</organism>
<keyword evidence="6 7" id="KW-0694">RNA-binding</keyword>
<evidence type="ECO:0000256" key="7">
    <source>
        <dbReference type="PROSITE-ProRule" id="PRU01026"/>
    </source>
</evidence>
<feature type="binding site" evidence="7">
    <location>
        <position position="7"/>
    </location>
    <ligand>
        <name>S-adenosyl-L-methionine</name>
        <dbReference type="ChEBI" id="CHEBI:59789"/>
    </ligand>
</feature>
<dbReference type="PROSITE" id="PS51689">
    <property type="entry name" value="SAM_RNA_A_N6_MT"/>
    <property type="match status" value="1"/>
</dbReference>
<proteinExistence type="inferred from homology"/>
<feature type="binding site" evidence="7">
    <location>
        <position position="9"/>
    </location>
    <ligand>
        <name>S-adenosyl-L-methionine</name>
        <dbReference type="ChEBI" id="CHEBI:59789"/>
    </ligand>
</feature>
<evidence type="ECO:0000313" key="9">
    <source>
        <dbReference type="EMBL" id="AJC74636.1"/>
    </source>
</evidence>
<evidence type="ECO:0000256" key="1">
    <source>
        <dbReference type="ARBA" id="ARBA00022490"/>
    </source>
</evidence>
<evidence type="ECO:0000256" key="5">
    <source>
        <dbReference type="ARBA" id="ARBA00022691"/>
    </source>
</evidence>
<dbReference type="InterPro" id="IPR029063">
    <property type="entry name" value="SAM-dependent_MTases_sf"/>
</dbReference>
<feature type="binding site" evidence="7">
    <location>
        <position position="55"/>
    </location>
    <ligand>
        <name>S-adenosyl-L-methionine</name>
        <dbReference type="ChEBI" id="CHEBI:59789"/>
    </ligand>
</feature>
<evidence type="ECO:0000313" key="10">
    <source>
        <dbReference type="Proteomes" id="UP000077469"/>
    </source>
</evidence>
<protein>
    <recommendedName>
        <fullName evidence="8">Ribosomal RNA adenine methylase transferase N-terminal domain-containing protein</fullName>
    </recommendedName>
</protein>
<gene>
    <name evidence="9" type="ORF">AJ81_01755</name>
</gene>
<dbReference type="Proteomes" id="UP000077469">
    <property type="component" value="Chromosome"/>
</dbReference>
<dbReference type="NCBIfam" id="TIGR00755">
    <property type="entry name" value="ksgA"/>
    <property type="match status" value="1"/>
</dbReference>
<dbReference type="RefSeq" id="WP_031503523.1">
    <property type="nucleotide sequence ID" value="NC_022795.1"/>
</dbReference>
<dbReference type="STRING" id="1123384.AJ81_01755"/>
<dbReference type="SMART" id="SM00650">
    <property type="entry name" value="rADc"/>
    <property type="match status" value="1"/>
</dbReference>
<dbReference type="InterPro" id="IPR020596">
    <property type="entry name" value="rRNA_Ade_Mease_Trfase_CS"/>
</dbReference>
<dbReference type="CDD" id="cd02440">
    <property type="entry name" value="AdoMet_MTases"/>
    <property type="match status" value="1"/>
</dbReference>
<keyword evidence="2" id="KW-0698">rRNA processing</keyword>